<dbReference type="GO" id="GO:0006739">
    <property type="term" value="P:NADP+ metabolic process"/>
    <property type="evidence" value="ECO:0007669"/>
    <property type="project" value="TreeGrafter"/>
</dbReference>
<dbReference type="AlphaFoldDB" id="A0A6B2L356"/>
<dbReference type="Pfam" id="PF00180">
    <property type="entry name" value="Iso_dh"/>
    <property type="match status" value="1"/>
</dbReference>
<keyword evidence="7" id="KW-0560">Oxidoreductase</keyword>
<evidence type="ECO:0000256" key="1">
    <source>
        <dbReference type="ARBA" id="ARBA00001936"/>
    </source>
</evidence>
<dbReference type="InterPro" id="IPR011992">
    <property type="entry name" value="EF-hand-dom_pair"/>
</dbReference>
<dbReference type="PANTHER" id="PTHR11822">
    <property type="entry name" value="NADP-SPECIFIC ISOCITRATE DEHYDROGENASE"/>
    <property type="match status" value="1"/>
</dbReference>
<dbReference type="GO" id="GO:0005509">
    <property type="term" value="F:calcium ion binding"/>
    <property type="evidence" value="ECO:0007669"/>
    <property type="project" value="InterPro"/>
</dbReference>
<evidence type="ECO:0000256" key="4">
    <source>
        <dbReference type="ARBA" id="ARBA00022532"/>
    </source>
</evidence>
<dbReference type="SUPFAM" id="SSF47473">
    <property type="entry name" value="EF-hand"/>
    <property type="match status" value="1"/>
</dbReference>
<keyword evidence="8" id="KW-0464">Manganese</keyword>
<keyword evidence="4" id="KW-0816">Tricarboxylic acid cycle</keyword>
<dbReference type="GO" id="GO:0004450">
    <property type="term" value="F:isocitrate dehydrogenase (NADP+) activity"/>
    <property type="evidence" value="ECO:0007669"/>
    <property type="project" value="InterPro"/>
</dbReference>
<dbReference type="GO" id="GO:0006102">
    <property type="term" value="P:isocitrate metabolic process"/>
    <property type="evidence" value="ECO:0007669"/>
    <property type="project" value="InterPro"/>
</dbReference>
<evidence type="ECO:0000256" key="3">
    <source>
        <dbReference type="ARBA" id="ARBA00007769"/>
    </source>
</evidence>
<dbReference type="Gene3D" id="3.40.718.10">
    <property type="entry name" value="Isopropylmalate Dehydrogenase"/>
    <property type="match status" value="1"/>
</dbReference>
<dbReference type="PANTHER" id="PTHR11822:SF21">
    <property type="entry name" value="ISOCITRATE DEHYDROGENASE [NADP], MITOCHONDRIAL"/>
    <property type="match status" value="1"/>
</dbReference>
<evidence type="ECO:0000256" key="2">
    <source>
        <dbReference type="ARBA" id="ARBA00001946"/>
    </source>
</evidence>
<comment type="cofactor">
    <cofactor evidence="1">
        <name>Mn(2+)</name>
        <dbReference type="ChEBI" id="CHEBI:29035"/>
    </cofactor>
</comment>
<dbReference type="SMART" id="SM00054">
    <property type="entry name" value="EFh"/>
    <property type="match status" value="1"/>
</dbReference>
<sequence>MAPPMVYISGEEMTKYTMDLILQHWIKPRMNISYWEFFDLSCKNRDLTDDQVLHNAVDSGKRIGAIFKEPTVTPTEIQKKALGLKKTWGSPNGAMRKGWNGITISRDTIHIEGMELGFKRPVYFDRHAVGGEYGAGWKAVGEGTVETIFTPKDGGAPIVVDRRVLTDKNSVVVTYDNPLDNVQDLAHHFFSRCLEGDITPYVVTKKTVFKWQEGFWKRMKEVFDEHYREKFRNAGLLERTGGELQHLISDAATMQIIRWTDGGFGMACHNYDGDMLTDEVSQVHRSPGFITSNLIGKNEDGTLIKEFEASHGTVADMWQAHLNGQETSLNPLGMVEALIGAMEHASLLYETKMNPQQAKVNERLKAFTARLRKTIHHAMTSGNGTRDLCGSSGLTTEQFVEYVAEKLTLTDSLEQLTLGSSEVDYASLMKLFKEFDGDGDGTIKFEEFAKAISRFNVRPRM</sequence>
<keyword evidence="5" id="KW-0479">Metal-binding</keyword>
<name>A0A6B2L356_9EUKA</name>
<evidence type="ECO:0000259" key="9">
    <source>
        <dbReference type="PROSITE" id="PS50222"/>
    </source>
</evidence>
<dbReference type="InterPro" id="IPR004790">
    <property type="entry name" value="Isocitrate_DH_NADP"/>
</dbReference>
<dbReference type="SUPFAM" id="SSF53659">
    <property type="entry name" value="Isocitrate/Isopropylmalate dehydrogenase-like"/>
    <property type="match status" value="1"/>
</dbReference>
<reference evidence="10" key="1">
    <citation type="journal article" date="2020" name="J. Eukaryot. Microbiol.">
        <title>De novo Sequencing, Assembly and Annotation of the Transcriptome for the Free-Living Testate Amoeba Arcella intermedia.</title>
        <authorList>
            <person name="Ribeiro G.M."/>
            <person name="Porfirio-Sousa A.L."/>
            <person name="Maurer-Alcala X.X."/>
            <person name="Katz L.A."/>
            <person name="Lahr D.J.G."/>
        </authorList>
    </citation>
    <scope>NUCLEOTIDE SEQUENCE</scope>
</reference>
<dbReference type="Pfam" id="PF00036">
    <property type="entry name" value="EF-hand_1"/>
    <property type="match status" value="1"/>
</dbReference>
<dbReference type="PROSITE" id="PS50222">
    <property type="entry name" value="EF_HAND_2"/>
    <property type="match status" value="1"/>
</dbReference>
<evidence type="ECO:0000256" key="8">
    <source>
        <dbReference type="ARBA" id="ARBA00023211"/>
    </source>
</evidence>
<keyword evidence="6" id="KW-0460">Magnesium</keyword>
<evidence type="ECO:0000256" key="5">
    <source>
        <dbReference type="ARBA" id="ARBA00022723"/>
    </source>
</evidence>
<dbReference type="InterPro" id="IPR002048">
    <property type="entry name" value="EF_hand_dom"/>
</dbReference>
<dbReference type="GO" id="GO:0005739">
    <property type="term" value="C:mitochondrion"/>
    <property type="evidence" value="ECO:0007669"/>
    <property type="project" value="TreeGrafter"/>
</dbReference>
<dbReference type="SMART" id="SM01329">
    <property type="entry name" value="Iso_dh"/>
    <property type="match status" value="1"/>
</dbReference>
<protein>
    <recommendedName>
        <fullName evidence="9">EF-hand domain-containing protein</fullName>
    </recommendedName>
</protein>
<organism evidence="10">
    <name type="scientific">Arcella intermedia</name>
    <dbReference type="NCBI Taxonomy" id="1963864"/>
    <lineage>
        <taxon>Eukaryota</taxon>
        <taxon>Amoebozoa</taxon>
        <taxon>Tubulinea</taxon>
        <taxon>Elardia</taxon>
        <taxon>Arcellinida</taxon>
        <taxon>Sphaerothecina</taxon>
        <taxon>Arcellidae</taxon>
        <taxon>Arcella</taxon>
    </lineage>
</organism>
<evidence type="ECO:0000313" key="10">
    <source>
        <dbReference type="EMBL" id="NDV31345.1"/>
    </source>
</evidence>
<comment type="cofactor">
    <cofactor evidence="2">
        <name>Mg(2+)</name>
        <dbReference type="ChEBI" id="CHEBI:18420"/>
    </cofactor>
</comment>
<dbReference type="GO" id="GO:0006099">
    <property type="term" value="P:tricarboxylic acid cycle"/>
    <property type="evidence" value="ECO:0007669"/>
    <property type="project" value="UniProtKB-KW"/>
</dbReference>
<dbReference type="InterPro" id="IPR024084">
    <property type="entry name" value="IsoPropMal-DH-like_dom"/>
</dbReference>
<feature type="domain" description="EF-hand" evidence="9">
    <location>
        <begin position="423"/>
        <end position="458"/>
    </location>
</feature>
<evidence type="ECO:0000256" key="6">
    <source>
        <dbReference type="ARBA" id="ARBA00022842"/>
    </source>
</evidence>
<evidence type="ECO:0000256" key="7">
    <source>
        <dbReference type="ARBA" id="ARBA00023002"/>
    </source>
</evidence>
<accession>A0A6B2L356</accession>
<proteinExistence type="inferred from homology"/>
<dbReference type="Gene3D" id="1.10.238.10">
    <property type="entry name" value="EF-hand"/>
    <property type="match status" value="1"/>
</dbReference>
<comment type="similarity">
    <text evidence="3">Belongs to the isocitrate and isopropylmalate dehydrogenases family.</text>
</comment>
<dbReference type="EMBL" id="GIBP01002376">
    <property type="protein sequence ID" value="NDV31345.1"/>
    <property type="molecule type" value="Transcribed_RNA"/>
</dbReference>